<dbReference type="OrthoDB" id="9120674at2759"/>
<proteinExistence type="predicted"/>
<comment type="caution">
    <text evidence="5">The sequence shown here is derived from an EMBL/GenBank/DDBJ whole genome shotgun (WGS) entry which is preliminary data.</text>
</comment>
<evidence type="ECO:0000256" key="1">
    <source>
        <dbReference type="ARBA" id="ARBA00022859"/>
    </source>
</evidence>
<dbReference type="SUPFAM" id="SSF48726">
    <property type="entry name" value="Immunoglobulin"/>
    <property type="match status" value="1"/>
</dbReference>
<protein>
    <submittedName>
        <fullName evidence="5">HV348 protein</fullName>
    </submittedName>
</protein>
<dbReference type="GO" id="GO:0002250">
    <property type="term" value="P:adaptive immune response"/>
    <property type="evidence" value="ECO:0007669"/>
    <property type="project" value="UniProtKB-KW"/>
</dbReference>
<evidence type="ECO:0000259" key="4">
    <source>
        <dbReference type="PROSITE" id="PS50835"/>
    </source>
</evidence>
<gene>
    <name evidence="5" type="primary">Ighv348_1</name>
    <name evidence="5" type="ORF">ALELAT_R13523</name>
</gene>
<accession>A0A7L0WRC1</accession>
<feature type="domain" description="Ig-like" evidence="4">
    <location>
        <begin position="19"/>
        <end position="103"/>
    </location>
</feature>
<dbReference type="PANTHER" id="PTHR23266">
    <property type="entry name" value="IMMUNOGLOBULIN HEAVY CHAIN"/>
    <property type="match status" value="1"/>
</dbReference>
<dbReference type="GO" id="GO:0019814">
    <property type="term" value="C:immunoglobulin complex"/>
    <property type="evidence" value="ECO:0007669"/>
    <property type="project" value="UniProtKB-KW"/>
</dbReference>
<dbReference type="Gene3D" id="2.60.40.10">
    <property type="entry name" value="Immunoglobulins"/>
    <property type="match status" value="1"/>
</dbReference>
<name>A0A7L0WRC1_ALELA</name>
<dbReference type="SMART" id="SM00406">
    <property type="entry name" value="IGv"/>
    <property type="match status" value="1"/>
</dbReference>
<dbReference type="InterPro" id="IPR007110">
    <property type="entry name" value="Ig-like_dom"/>
</dbReference>
<organism evidence="5 6">
    <name type="scientific">Alectura lathami</name>
    <name type="common">Australian brush turkey</name>
    <dbReference type="NCBI Taxonomy" id="81907"/>
    <lineage>
        <taxon>Eukaryota</taxon>
        <taxon>Metazoa</taxon>
        <taxon>Chordata</taxon>
        <taxon>Craniata</taxon>
        <taxon>Vertebrata</taxon>
        <taxon>Euteleostomi</taxon>
        <taxon>Archelosauria</taxon>
        <taxon>Archosauria</taxon>
        <taxon>Dinosauria</taxon>
        <taxon>Saurischia</taxon>
        <taxon>Theropoda</taxon>
        <taxon>Coelurosauria</taxon>
        <taxon>Aves</taxon>
        <taxon>Neognathae</taxon>
        <taxon>Galloanserae</taxon>
        <taxon>Galliformes</taxon>
        <taxon>Megapodiidae</taxon>
        <taxon>Alectura</taxon>
    </lineage>
</organism>
<dbReference type="EMBL" id="VXAV01010476">
    <property type="protein sequence ID" value="NXL94203.1"/>
    <property type="molecule type" value="Genomic_DNA"/>
</dbReference>
<dbReference type="InterPro" id="IPR013106">
    <property type="entry name" value="Ig_V-set"/>
</dbReference>
<dbReference type="PROSITE" id="PS50835">
    <property type="entry name" value="IG_LIKE"/>
    <property type="match status" value="1"/>
</dbReference>
<reference evidence="5 6" key="1">
    <citation type="submission" date="2019-09" db="EMBL/GenBank/DDBJ databases">
        <title>Bird 10,000 Genomes (B10K) Project - Family phase.</title>
        <authorList>
            <person name="Zhang G."/>
        </authorList>
    </citation>
    <scope>NUCLEOTIDE SEQUENCE [LARGE SCALE GENOMIC DNA]</scope>
    <source>
        <strain evidence="5">B10K-DU-001-39</strain>
        <tissue evidence="5">Muscle</tissue>
    </source>
</reference>
<dbReference type="InterPro" id="IPR036179">
    <property type="entry name" value="Ig-like_dom_sf"/>
</dbReference>
<keyword evidence="2" id="KW-1064">Adaptive immunity</keyword>
<evidence type="ECO:0000256" key="3">
    <source>
        <dbReference type="ARBA" id="ARBA00043265"/>
    </source>
</evidence>
<feature type="non-terminal residue" evidence="5">
    <location>
        <position position="103"/>
    </location>
</feature>
<evidence type="ECO:0000313" key="6">
    <source>
        <dbReference type="Proteomes" id="UP000562322"/>
    </source>
</evidence>
<evidence type="ECO:0000256" key="2">
    <source>
        <dbReference type="ARBA" id="ARBA00023130"/>
    </source>
</evidence>
<keyword evidence="1" id="KW-0391">Immunity</keyword>
<evidence type="ECO:0000313" key="5">
    <source>
        <dbReference type="EMBL" id="NXL94203.1"/>
    </source>
</evidence>
<dbReference type="GO" id="GO:0005576">
    <property type="term" value="C:extracellular region"/>
    <property type="evidence" value="ECO:0007669"/>
    <property type="project" value="UniProtKB-ARBA"/>
</dbReference>
<feature type="non-terminal residue" evidence="5">
    <location>
        <position position="1"/>
    </location>
</feature>
<dbReference type="InterPro" id="IPR013783">
    <property type="entry name" value="Ig-like_fold"/>
</dbReference>
<keyword evidence="6" id="KW-1185">Reference proteome</keyword>
<dbReference type="Proteomes" id="UP000562322">
    <property type="component" value="Unassembled WGS sequence"/>
</dbReference>
<dbReference type="Pfam" id="PF07686">
    <property type="entry name" value="V-set"/>
    <property type="match status" value="1"/>
</dbReference>
<dbReference type="AlphaFoldDB" id="A0A7L0WRC1"/>
<keyword evidence="3" id="KW-1280">Immunoglobulin</keyword>
<dbReference type="InterPro" id="IPR050199">
    <property type="entry name" value="IgHV"/>
</dbReference>
<sequence length="103" mass="10980">GVCAQWRLVESGGGLQAPGDSVLLSCQGSGFTFSLFNIHWYRQAPNGSIEWVSFISSQTGTTKKYGAAVEGRATASRDNSRANTSLSLNHLQLGDSACYFCAI</sequence>